<dbReference type="Proteomes" id="UP001432027">
    <property type="component" value="Unassembled WGS sequence"/>
</dbReference>
<gene>
    <name evidence="2" type="ORF">PENTCL1PPCAC_14033</name>
</gene>
<organism evidence="2 3">
    <name type="scientific">Pristionchus entomophagus</name>
    <dbReference type="NCBI Taxonomy" id="358040"/>
    <lineage>
        <taxon>Eukaryota</taxon>
        <taxon>Metazoa</taxon>
        <taxon>Ecdysozoa</taxon>
        <taxon>Nematoda</taxon>
        <taxon>Chromadorea</taxon>
        <taxon>Rhabditida</taxon>
        <taxon>Rhabditina</taxon>
        <taxon>Diplogasteromorpha</taxon>
        <taxon>Diplogasteroidea</taxon>
        <taxon>Neodiplogasteridae</taxon>
        <taxon>Pristionchus</taxon>
    </lineage>
</organism>
<feature type="transmembrane region" description="Helical" evidence="1">
    <location>
        <begin position="20"/>
        <end position="41"/>
    </location>
</feature>
<keyword evidence="1" id="KW-0812">Transmembrane</keyword>
<evidence type="ECO:0000313" key="3">
    <source>
        <dbReference type="Proteomes" id="UP001432027"/>
    </source>
</evidence>
<accession>A0AAV5TF81</accession>
<proteinExistence type="predicted"/>
<feature type="non-terminal residue" evidence="2">
    <location>
        <position position="1"/>
    </location>
</feature>
<evidence type="ECO:0000256" key="1">
    <source>
        <dbReference type="SAM" id="Phobius"/>
    </source>
</evidence>
<evidence type="ECO:0000313" key="2">
    <source>
        <dbReference type="EMBL" id="GMS91858.1"/>
    </source>
</evidence>
<reference evidence="2" key="1">
    <citation type="submission" date="2023-10" db="EMBL/GenBank/DDBJ databases">
        <title>Genome assembly of Pristionchus species.</title>
        <authorList>
            <person name="Yoshida K."/>
            <person name="Sommer R.J."/>
        </authorList>
    </citation>
    <scope>NUCLEOTIDE SEQUENCE</scope>
    <source>
        <strain evidence="2">RS0144</strain>
    </source>
</reference>
<dbReference type="EMBL" id="BTSX01000004">
    <property type="protein sequence ID" value="GMS91858.1"/>
    <property type="molecule type" value="Genomic_DNA"/>
</dbReference>
<name>A0AAV5TF81_9BILA</name>
<dbReference type="AlphaFoldDB" id="A0AAV5TF81"/>
<keyword evidence="3" id="KW-1185">Reference proteome</keyword>
<protein>
    <recommendedName>
        <fullName evidence="4">G protein-coupled receptor</fullName>
    </recommendedName>
</protein>
<comment type="caution">
    <text evidence="2">The sequence shown here is derived from an EMBL/GenBank/DDBJ whole genome shotgun (WGS) entry which is preliminary data.</text>
</comment>
<sequence length="157" mass="17884">KSMSPNAILHQKMLNKVLNVQLAVSSLFFFGCIIFTINLTFEAASPDMAFISVPGSNSDYVAHGQHIVTIRRVHEYSSMSPLQLIRDVLGCALVWCSLWPSKRDQQPTNVLTPITTLYFIKPYRRFILSSLRRGFENRPDYCSEHSYELRANQATTP</sequence>
<keyword evidence="1" id="KW-1133">Transmembrane helix</keyword>
<keyword evidence="1" id="KW-0472">Membrane</keyword>
<evidence type="ECO:0008006" key="4">
    <source>
        <dbReference type="Google" id="ProtNLM"/>
    </source>
</evidence>